<feature type="domain" description="Histidine kinase" evidence="12">
    <location>
        <begin position="945"/>
        <end position="1045"/>
    </location>
</feature>
<proteinExistence type="predicted"/>
<feature type="transmembrane region" description="Helical" evidence="11">
    <location>
        <begin position="227"/>
        <end position="245"/>
    </location>
</feature>
<dbReference type="SUPFAM" id="SSF55874">
    <property type="entry name" value="ATPase domain of HSP90 chaperone/DNA topoisomerase II/histidine kinase"/>
    <property type="match status" value="2"/>
</dbReference>
<evidence type="ECO:0000256" key="5">
    <source>
        <dbReference type="ARBA" id="ARBA00022679"/>
    </source>
</evidence>
<dbReference type="SMART" id="SM00387">
    <property type="entry name" value="HATPase_c"/>
    <property type="match status" value="2"/>
</dbReference>
<dbReference type="GO" id="GO:0000155">
    <property type="term" value="F:phosphorelay sensor kinase activity"/>
    <property type="evidence" value="ECO:0007669"/>
    <property type="project" value="InterPro"/>
</dbReference>
<dbReference type="SMART" id="SM00388">
    <property type="entry name" value="HisKA"/>
    <property type="match status" value="1"/>
</dbReference>
<comment type="subcellular location">
    <subcellularLocation>
        <location evidence="2">Cell membrane</location>
        <topology evidence="2">Multi-pass membrane protein</topology>
    </subcellularLocation>
</comment>
<dbReference type="Gene3D" id="1.10.287.130">
    <property type="match status" value="1"/>
</dbReference>
<keyword evidence="5" id="KW-0808">Transferase</keyword>
<dbReference type="PANTHER" id="PTHR43047">
    <property type="entry name" value="TWO-COMPONENT HISTIDINE PROTEIN KINASE"/>
    <property type="match status" value="1"/>
</dbReference>
<dbReference type="SUPFAM" id="SSF47384">
    <property type="entry name" value="Homodimeric domain of signal transducing histidine kinase"/>
    <property type="match status" value="1"/>
</dbReference>
<evidence type="ECO:0000259" key="12">
    <source>
        <dbReference type="PROSITE" id="PS50109"/>
    </source>
</evidence>
<feature type="transmembrane region" description="Helical" evidence="11">
    <location>
        <begin position="353"/>
        <end position="372"/>
    </location>
</feature>
<evidence type="ECO:0000313" key="15">
    <source>
        <dbReference type="Proteomes" id="UP000323664"/>
    </source>
</evidence>
<feature type="transmembrane region" description="Helical" evidence="11">
    <location>
        <begin position="384"/>
        <end position="406"/>
    </location>
</feature>
<dbReference type="InterPro" id="IPR036097">
    <property type="entry name" value="HisK_dim/P_sf"/>
</dbReference>
<dbReference type="EC" id="2.7.13.3" evidence="3"/>
<organism evidence="14 15">
    <name type="scientific">Paenibacillus amylolyticus</name>
    <dbReference type="NCBI Taxonomy" id="1451"/>
    <lineage>
        <taxon>Bacteria</taxon>
        <taxon>Bacillati</taxon>
        <taxon>Bacillota</taxon>
        <taxon>Bacilli</taxon>
        <taxon>Bacillales</taxon>
        <taxon>Paenibacillaceae</taxon>
        <taxon>Paenibacillus</taxon>
    </lineage>
</organism>
<gene>
    <name evidence="14" type="ORF">EC604_14850</name>
</gene>
<dbReference type="InterPro" id="IPR011006">
    <property type="entry name" value="CheY-like_superfamily"/>
</dbReference>
<dbReference type="Pfam" id="PF00072">
    <property type="entry name" value="Response_reg"/>
    <property type="match status" value="1"/>
</dbReference>
<dbReference type="Gene3D" id="3.30.565.10">
    <property type="entry name" value="Histidine kinase-like ATPase, C-terminal domain"/>
    <property type="match status" value="2"/>
</dbReference>
<feature type="transmembrane region" description="Helical" evidence="11">
    <location>
        <begin position="257"/>
        <end position="274"/>
    </location>
</feature>
<evidence type="ECO:0000256" key="8">
    <source>
        <dbReference type="ARBA" id="ARBA00022840"/>
    </source>
</evidence>
<comment type="caution">
    <text evidence="14">The sequence shown here is derived from an EMBL/GenBank/DDBJ whole genome shotgun (WGS) entry which is preliminary data.</text>
</comment>
<dbReference type="InterPro" id="IPR004358">
    <property type="entry name" value="Sig_transdc_His_kin-like_C"/>
</dbReference>
<keyword evidence="4 10" id="KW-0597">Phosphoprotein</keyword>
<dbReference type="Proteomes" id="UP000323664">
    <property type="component" value="Unassembled WGS sequence"/>
</dbReference>
<keyword evidence="9" id="KW-0902">Two-component regulatory system</keyword>
<evidence type="ECO:0000256" key="4">
    <source>
        <dbReference type="ARBA" id="ARBA00022553"/>
    </source>
</evidence>
<dbReference type="PROSITE" id="PS50110">
    <property type="entry name" value="RESPONSE_REGULATORY"/>
    <property type="match status" value="1"/>
</dbReference>
<keyword evidence="8" id="KW-0067">ATP-binding</keyword>
<feature type="domain" description="Response regulatory" evidence="13">
    <location>
        <begin position="716"/>
        <end position="833"/>
    </location>
</feature>
<dbReference type="Pfam" id="PF00512">
    <property type="entry name" value="HisKA"/>
    <property type="match status" value="1"/>
</dbReference>
<dbReference type="Pfam" id="PF06580">
    <property type="entry name" value="His_kinase"/>
    <property type="match status" value="1"/>
</dbReference>
<feature type="transmembrane region" description="Helical" evidence="11">
    <location>
        <begin position="12"/>
        <end position="32"/>
    </location>
</feature>
<sequence length="1056" mass="116898">MIGNLPKEQQNVFIRISGVVLTVILAVMLLVLSTAREPQAAELHARQGILDLSTWNPKLENRIRLDGEWEFYWKTLLPAPVNIAGQKQPGTQTSPDAYAEVPGTWGPIQIGDKRLPSYGFATYRLVLRNTPVEGTLAIKKSNIRFASEIYVNGTKLMEDGQAVEKNAGYQAGNSPQIGFFPYHGGDIEILVRVANYDYPNAGISGPLFLGEQTAMLKSHQNRTAIELATMAVLATISIIFLISYLGSALYRNRDSSLLLLGLVCLLYALYNGMISERVLAAASTDLSFSTLYKLKDFCSVACLGLLIFYFYRFRTGIFSGVLTSVTLFIFGAYISLLVLFPISVYVLTAPYVIGLYTLILLWLLVQCALRYVLSEKGERLSSFLWYAAMLCITLYCLDINLFSISLKENVNIGQVCIVLFSILMLFLAVLRFFEAYLTVRSLKDQLLLLDQVKDDFLSNTSHELKTPLNAIVNISESLLKGSEGPLTDEQAHNLAIVTGSGRRLTYLVDELLDYSKMKHGDIPLHRSATDLSSYVESVMRMHSFLLGTKKVELINDIPAYFPAIYADGNRLVQILHNLIGNAIKFTEQGFVRISATLVQGKAELRIADTGRGISPSKLEHIFLPFEQEADAGPMAAGGTGLGLSITRKLVEMHGGTIHAESTLGQGATFILTFPLAEGKKEKRSNVTPFSMAPTVTGNRPLRYEEPVIVQGVRNEWILVVDDDAANLQTIVGLLKLEGYSYAVTSRSHSVLGLLDKLPSVHLVIADIMMPGMSGYELLDRIRERFSPSELPVLMLTAGNKAHQLKLALEKGANDFVSKPFESEELLARIGGLTRMKASVQAARNAEISFLRSQINPHFLYNALNAIAELCVDAPDEAERLILQLSSYLRGSVHFKHLDSKTSLENELGMIEAYVAIEQARFGSRLEVIIDVDADVDRTMQIPPLILQPLIENAIRHGLMSRVGGGRVMLSIRNLSETETRFTIEDNGIGMTEQKMKELRQAADGSTGVGLWNISSRLKLLYNRDFRMESHDGEGTRITLDLPIQHQSMKGNGGYIT</sequence>
<dbReference type="SMART" id="SM00448">
    <property type="entry name" value="REC"/>
    <property type="match status" value="1"/>
</dbReference>
<protein>
    <recommendedName>
        <fullName evidence="3">histidine kinase</fullName>
        <ecNumber evidence="3">2.7.13.3</ecNumber>
    </recommendedName>
</protein>
<dbReference type="AlphaFoldDB" id="A0A5M9WU69"/>
<reference evidence="14 15" key="1">
    <citation type="journal article" date="2019" name="J. Ind. Microbiol. Biotechnol.">
        <title>Paenibacillus amylolyticus 27C64 has a diverse set of carbohydrate-active enzymes and complete pectin deconstruction system.</title>
        <authorList>
            <person name="Keggi C."/>
            <person name="Doran-Peterson J."/>
        </authorList>
    </citation>
    <scope>NUCLEOTIDE SEQUENCE [LARGE SCALE GENOMIC DNA]</scope>
    <source>
        <strain evidence="14 15">27C64</strain>
    </source>
</reference>
<feature type="transmembrane region" description="Helical" evidence="11">
    <location>
        <begin position="325"/>
        <end position="347"/>
    </location>
</feature>
<feature type="modified residue" description="4-aspartylphosphate" evidence="10">
    <location>
        <position position="766"/>
    </location>
</feature>
<dbReference type="InterPro" id="IPR001789">
    <property type="entry name" value="Sig_transdc_resp-reg_receiver"/>
</dbReference>
<dbReference type="GO" id="GO:0005524">
    <property type="term" value="F:ATP binding"/>
    <property type="evidence" value="ECO:0007669"/>
    <property type="project" value="UniProtKB-KW"/>
</dbReference>
<keyword evidence="6" id="KW-0547">Nucleotide-binding</keyword>
<dbReference type="InterPro" id="IPR003594">
    <property type="entry name" value="HATPase_dom"/>
</dbReference>
<feature type="transmembrane region" description="Helical" evidence="11">
    <location>
        <begin position="412"/>
        <end position="433"/>
    </location>
</feature>
<dbReference type="PRINTS" id="PR00344">
    <property type="entry name" value="BCTRLSENSOR"/>
</dbReference>
<keyword evidence="11" id="KW-0812">Transmembrane</keyword>
<dbReference type="CDD" id="cd16922">
    <property type="entry name" value="HATPase_EvgS-ArcB-TorS-like"/>
    <property type="match status" value="1"/>
</dbReference>
<dbReference type="GO" id="GO:0009927">
    <property type="term" value="F:histidine phosphotransfer kinase activity"/>
    <property type="evidence" value="ECO:0007669"/>
    <property type="project" value="TreeGrafter"/>
</dbReference>
<evidence type="ECO:0000256" key="6">
    <source>
        <dbReference type="ARBA" id="ARBA00022741"/>
    </source>
</evidence>
<dbReference type="FunFam" id="3.30.565.10:FF:000006">
    <property type="entry name" value="Sensor histidine kinase WalK"/>
    <property type="match status" value="1"/>
</dbReference>
<evidence type="ECO:0000256" key="1">
    <source>
        <dbReference type="ARBA" id="ARBA00000085"/>
    </source>
</evidence>
<dbReference type="GO" id="GO:0005886">
    <property type="term" value="C:plasma membrane"/>
    <property type="evidence" value="ECO:0007669"/>
    <property type="project" value="UniProtKB-SubCell"/>
</dbReference>
<keyword evidence="7" id="KW-0418">Kinase</keyword>
<evidence type="ECO:0000256" key="10">
    <source>
        <dbReference type="PROSITE-ProRule" id="PRU00169"/>
    </source>
</evidence>
<dbReference type="CDD" id="cd00082">
    <property type="entry name" value="HisKA"/>
    <property type="match status" value="1"/>
</dbReference>
<dbReference type="InterPro" id="IPR036890">
    <property type="entry name" value="HATPase_C_sf"/>
</dbReference>
<evidence type="ECO:0000256" key="3">
    <source>
        <dbReference type="ARBA" id="ARBA00012438"/>
    </source>
</evidence>
<dbReference type="SUPFAM" id="SSF52172">
    <property type="entry name" value="CheY-like"/>
    <property type="match status" value="1"/>
</dbReference>
<dbReference type="SUPFAM" id="SSF49785">
    <property type="entry name" value="Galactose-binding domain-like"/>
    <property type="match status" value="1"/>
</dbReference>
<feature type="domain" description="Histidine kinase" evidence="12">
    <location>
        <begin position="459"/>
        <end position="677"/>
    </location>
</feature>
<evidence type="ECO:0000313" key="14">
    <source>
        <dbReference type="EMBL" id="KAA8785121.1"/>
    </source>
</evidence>
<keyword evidence="11" id="KW-1133">Transmembrane helix</keyword>
<evidence type="ECO:0000256" key="11">
    <source>
        <dbReference type="SAM" id="Phobius"/>
    </source>
</evidence>
<dbReference type="EMBL" id="RIAS01000007">
    <property type="protein sequence ID" value="KAA8785121.1"/>
    <property type="molecule type" value="Genomic_DNA"/>
</dbReference>
<accession>A0A5M9WU69</accession>
<dbReference type="PANTHER" id="PTHR43047:SF72">
    <property type="entry name" value="OSMOSENSING HISTIDINE PROTEIN KINASE SLN1"/>
    <property type="match status" value="1"/>
</dbReference>
<evidence type="ECO:0000256" key="9">
    <source>
        <dbReference type="ARBA" id="ARBA00023012"/>
    </source>
</evidence>
<evidence type="ECO:0000256" key="7">
    <source>
        <dbReference type="ARBA" id="ARBA00022777"/>
    </source>
</evidence>
<dbReference type="InterPro" id="IPR003661">
    <property type="entry name" value="HisK_dim/P_dom"/>
</dbReference>
<dbReference type="PROSITE" id="PS50109">
    <property type="entry name" value="HIS_KIN"/>
    <property type="match status" value="2"/>
</dbReference>
<evidence type="ECO:0000256" key="2">
    <source>
        <dbReference type="ARBA" id="ARBA00004651"/>
    </source>
</evidence>
<dbReference type="Gene3D" id="3.40.50.2300">
    <property type="match status" value="1"/>
</dbReference>
<dbReference type="InterPro" id="IPR008979">
    <property type="entry name" value="Galactose-bd-like_sf"/>
</dbReference>
<dbReference type="InterPro" id="IPR010559">
    <property type="entry name" value="Sig_transdc_His_kin_internal"/>
</dbReference>
<keyword evidence="11" id="KW-0472">Membrane</keyword>
<dbReference type="Pfam" id="PF02518">
    <property type="entry name" value="HATPase_c"/>
    <property type="match status" value="2"/>
</dbReference>
<dbReference type="InterPro" id="IPR005467">
    <property type="entry name" value="His_kinase_dom"/>
</dbReference>
<evidence type="ECO:0000259" key="13">
    <source>
        <dbReference type="PROSITE" id="PS50110"/>
    </source>
</evidence>
<comment type="catalytic activity">
    <reaction evidence="1">
        <text>ATP + protein L-histidine = ADP + protein N-phospho-L-histidine.</text>
        <dbReference type="EC" id="2.7.13.3"/>
    </reaction>
</comment>
<name>A0A5M9WU69_PAEAM</name>